<protein>
    <submittedName>
        <fullName evidence="2">Uncharacterized protein</fullName>
    </submittedName>
</protein>
<gene>
    <name evidence="2" type="ORF">NDU88_007101</name>
</gene>
<comment type="caution">
    <text evidence="2">The sequence shown here is derived from an EMBL/GenBank/DDBJ whole genome shotgun (WGS) entry which is preliminary data.</text>
</comment>
<accession>A0AAV7QQK4</accession>
<name>A0AAV7QQK4_PLEWA</name>
<sequence length="109" mass="12393">MAQWHVMSRGPNQDGGLVRPGAAEQTGQLPWETLEEAESLPDMTEALSKHPQEDPDRPPQEEAVGLGRKTQQRNSRVHKPTDNESKRERDNLLRSLRRQDCTLDTEVEP</sequence>
<organism evidence="2 3">
    <name type="scientific">Pleurodeles waltl</name>
    <name type="common">Iberian ribbed newt</name>
    <dbReference type="NCBI Taxonomy" id="8319"/>
    <lineage>
        <taxon>Eukaryota</taxon>
        <taxon>Metazoa</taxon>
        <taxon>Chordata</taxon>
        <taxon>Craniata</taxon>
        <taxon>Vertebrata</taxon>
        <taxon>Euteleostomi</taxon>
        <taxon>Amphibia</taxon>
        <taxon>Batrachia</taxon>
        <taxon>Caudata</taxon>
        <taxon>Salamandroidea</taxon>
        <taxon>Salamandridae</taxon>
        <taxon>Pleurodelinae</taxon>
        <taxon>Pleurodeles</taxon>
    </lineage>
</organism>
<reference evidence="2" key="1">
    <citation type="journal article" date="2022" name="bioRxiv">
        <title>Sequencing and chromosome-scale assembly of the giantPleurodeles waltlgenome.</title>
        <authorList>
            <person name="Brown T."/>
            <person name="Elewa A."/>
            <person name="Iarovenko S."/>
            <person name="Subramanian E."/>
            <person name="Araus A.J."/>
            <person name="Petzold A."/>
            <person name="Susuki M."/>
            <person name="Suzuki K.-i.T."/>
            <person name="Hayashi T."/>
            <person name="Toyoda A."/>
            <person name="Oliveira C."/>
            <person name="Osipova E."/>
            <person name="Leigh N.D."/>
            <person name="Simon A."/>
            <person name="Yun M.H."/>
        </authorList>
    </citation>
    <scope>NUCLEOTIDE SEQUENCE</scope>
    <source>
        <strain evidence="2">20211129_DDA</strain>
        <tissue evidence="2">Liver</tissue>
    </source>
</reference>
<dbReference type="EMBL" id="JANPWB010000010">
    <property type="protein sequence ID" value="KAJ1140763.1"/>
    <property type="molecule type" value="Genomic_DNA"/>
</dbReference>
<evidence type="ECO:0000313" key="3">
    <source>
        <dbReference type="Proteomes" id="UP001066276"/>
    </source>
</evidence>
<dbReference type="Proteomes" id="UP001066276">
    <property type="component" value="Chromosome 6"/>
</dbReference>
<feature type="compositionally biased region" description="Basic and acidic residues" evidence="1">
    <location>
        <begin position="47"/>
        <end position="60"/>
    </location>
</feature>
<proteinExistence type="predicted"/>
<feature type="region of interest" description="Disordered" evidence="1">
    <location>
        <begin position="1"/>
        <end position="109"/>
    </location>
</feature>
<keyword evidence="3" id="KW-1185">Reference proteome</keyword>
<feature type="compositionally biased region" description="Basic and acidic residues" evidence="1">
    <location>
        <begin position="79"/>
        <end position="101"/>
    </location>
</feature>
<evidence type="ECO:0000256" key="1">
    <source>
        <dbReference type="SAM" id="MobiDB-lite"/>
    </source>
</evidence>
<evidence type="ECO:0000313" key="2">
    <source>
        <dbReference type="EMBL" id="KAJ1140763.1"/>
    </source>
</evidence>
<dbReference type="AlphaFoldDB" id="A0AAV7QQK4"/>